<organism evidence="1 2">
    <name type="scientific">Hibiscus sabdariffa</name>
    <name type="common">roselle</name>
    <dbReference type="NCBI Taxonomy" id="183260"/>
    <lineage>
        <taxon>Eukaryota</taxon>
        <taxon>Viridiplantae</taxon>
        <taxon>Streptophyta</taxon>
        <taxon>Embryophyta</taxon>
        <taxon>Tracheophyta</taxon>
        <taxon>Spermatophyta</taxon>
        <taxon>Magnoliopsida</taxon>
        <taxon>eudicotyledons</taxon>
        <taxon>Gunneridae</taxon>
        <taxon>Pentapetalae</taxon>
        <taxon>rosids</taxon>
        <taxon>malvids</taxon>
        <taxon>Malvales</taxon>
        <taxon>Malvaceae</taxon>
        <taxon>Malvoideae</taxon>
        <taxon>Hibiscus</taxon>
    </lineage>
</organism>
<gene>
    <name evidence="1" type="ORF">V6N11_022540</name>
</gene>
<keyword evidence="2" id="KW-1185">Reference proteome</keyword>
<name>A0ABR2TJH6_9ROSI</name>
<dbReference type="Proteomes" id="UP001396334">
    <property type="component" value="Unassembled WGS sequence"/>
</dbReference>
<evidence type="ECO:0000313" key="1">
    <source>
        <dbReference type="EMBL" id="KAK9037636.1"/>
    </source>
</evidence>
<protein>
    <submittedName>
        <fullName evidence="1">Uncharacterized protein</fullName>
    </submittedName>
</protein>
<comment type="caution">
    <text evidence="1">The sequence shown here is derived from an EMBL/GenBank/DDBJ whole genome shotgun (WGS) entry which is preliminary data.</text>
</comment>
<sequence>MTQAVSRPGSSNGAAYFTTGKAFKASCSTPRSGSLGEELTPVQILQEGKPAWVVRTRNWKLRGGENRLPGLLGSVSIASLGKATRQGGPSVTIVQVRFL</sequence>
<dbReference type="EMBL" id="JBBPBN010000005">
    <property type="protein sequence ID" value="KAK9037636.1"/>
    <property type="molecule type" value="Genomic_DNA"/>
</dbReference>
<evidence type="ECO:0000313" key="2">
    <source>
        <dbReference type="Proteomes" id="UP001396334"/>
    </source>
</evidence>
<accession>A0ABR2TJH6</accession>
<proteinExistence type="predicted"/>
<reference evidence="1 2" key="1">
    <citation type="journal article" date="2024" name="G3 (Bethesda)">
        <title>Genome assembly of Hibiscus sabdariffa L. provides insights into metabolisms of medicinal natural products.</title>
        <authorList>
            <person name="Kim T."/>
        </authorList>
    </citation>
    <scope>NUCLEOTIDE SEQUENCE [LARGE SCALE GENOMIC DNA]</scope>
    <source>
        <strain evidence="1">TK-2024</strain>
        <tissue evidence="1">Old leaves</tissue>
    </source>
</reference>